<dbReference type="PANTHER" id="PTHR21716">
    <property type="entry name" value="TRANSMEMBRANE PROTEIN"/>
    <property type="match status" value="1"/>
</dbReference>
<keyword evidence="6 9" id="KW-1133">Transmembrane helix</keyword>
<sequence>MGNAGGYRDNPQGFAPTPCEPHRPTPREACRPASRQAHRPGSCGVTVRRRAMPRSDVGRSHRTASCRAPPRRRRPVGCARDNRLTTIARNMPEQSSGGTGRRGRWTLGRGAATGHDPAHGQPPAQAPTSATSTAPRTAGAQSMQNGVPRTLRTAAGWSWRILVVAAALAILIYLVIVFKTIVVALLIALLLAVLLEPVATWLRRVLHFPRTLAALTALLGLIGVVGGLLVLAGRSIVDGFGALADRVGVAFDEAVDWLADGPLAVDEAQINEWIDQIGGQLEANTGSLVSGVVGLTSSATSAITGAVLVVFVLFFFLKEGRRIWHWFVRLAPVVARERIHEAGIRGWMTLGGYTRTQILVAFVDAVGIAAGAAILGVPLALPIGILVFLFSFIPIVGAFISGAVAVVVALVDQGFVTALIMLGIVLLVQQLEGNVLQPWLQGNAVSLHPIAILLAVTAGAGIAGILGALFAVPVVATINTVVLYLYGHDKYPSLATDWHRPGGPPGALFASIEHSYDHIADRDKGAEDEDSDDAGTGDPDGADAGRTGTTPGESR</sequence>
<keyword evidence="11" id="KW-1185">Reference proteome</keyword>
<dbReference type="GO" id="GO:0005886">
    <property type="term" value="C:plasma membrane"/>
    <property type="evidence" value="ECO:0007669"/>
    <property type="project" value="UniProtKB-SubCell"/>
</dbReference>
<feature type="region of interest" description="Disordered" evidence="8">
    <location>
        <begin position="1"/>
        <end position="145"/>
    </location>
</feature>
<evidence type="ECO:0000256" key="5">
    <source>
        <dbReference type="ARBA" id="ARBA00022692"/>
    </source>
</evidence>
<evidence type="ECO:0000256" key="2">
    <source>
        <dbReference type="ARBA" id="ARBA00009773"/>
    </source>
</evidence>
<organism evidence="10 11">
    <name type="scientific">Georgenia subflava</name>
    <dbReference type="NCBI Taxonomy" id="1622177"/>
    <lineage>
        <taxon>Bacteria</taxon>
        <taxon>Bacillati</taxon>
        <taxon>Actinomycetota</taxon>
        <taxon>Actinomycetes</taxon>
        <taxon>Micrococcales</taxon>
        <taxon>Bogoriellaceae</taxon>
        <taxon>Georgenia</taxon>
    </lineage>
</organism>
<proteinExistence type="inferred from homology"/>
<evidence type="ECO:0000256" key="7">
    <source>
        <dbReference type="ARBA" id="ARBA00023136"/>
    </source>
</evidence>
<dbReference type="InterPro" id="IPR002549">
    <property type="entry name" value="AI-2E-like"/>
</dbReference>
<comment type="caution">
    <text evidence="10">The sequence shown here is derived from an EMBL/GenBank/DDBJ whole genome shotgun (WGS) entry which is preliminary data.</text>
</comment>
<evidence type="ECO:0000256" key="1">
    <source>
        <dbReference type="ARBA" id="ARBA00004651"/>
    </source>
</evidence>
<feature type="compositionally biased region" description="Basic and acidic residues" evidence="8">
    <location>
        <begin position="20"/>
        <end position="30"/>
    </location>
</feature>
<accession>A0A6N7ENI9</accession>
<dbReference type="Proteomes" id="UP000437709">
    <property type="component" value="Unassembled WGS sequence"/>
</dbReference>
<evidence type="ECO:0000256" key="3">
    <source>
        <dbReference type="ARBA" id="ARBA00022448"/>
    </source>
</evidence>
<dbReference type="GO" id="GO:0055085">
    <property type="term" value="P:transmembrane transport"/>
    <property type="evidence" value="ECO:0007669"/>
    <property type="project" value="TreeGrafter"/>
</dbReference>
<evidence type="ECO:0000256" key="9">
    <source>
        <dbReference type="SAM" id="Phobius"/>
    </source>
</evidence>
<feature type="transmembrane region" description="Helical" evidence="9">
    <location>
        <begin position="451"/>
        <end position="484"/>
    </location>
</feature>
<evidence type="ECO:0000313" key="10">
    <source>
        <dbReference type="EMBL" id="MPV38105.1"/>
    </source>
</evidence>
<feature type="compositionally biased region" description="Low complexity" evidence="8">
    <location>
        <begin position="121"/>
        <end position="140"/>
    </location>
</feature>
<dbReference type="EMBL" id="WHPC01000063">
    <property type="protein sequence ID" value="MPV38105.1"/>
    <property type="molecule type" value="Genomic_DNA"/>
</dbReference>
<evidence type="ECO:0000256" key="8">
    <source>
        <dbReference type="SAM" id="MobiDB-lite"/>
    </source>
</evidence>
<gene>
    <name evidence="10" type="ORF">GB881_13805</name>
</gene>
<comment type="similarity">
    <text evidence="2">Belongs to the autoinducer-2 exporter (AI-2E) (TC 2.A.86) family.</text>
</comment>
<feature type="transmembrane region" description="Helical" evidence="9">
    <location>
        <begin position="415"/>
        <end position="431"/>
    </location>
</feature>
<feature type="compositionally biased region" description="Polar residues" evidence="8">
    <location>
        <begin position="84"/>
        <end position="96"/>
    </location>
</feature>
<feature type="compositionally biased region" description="Low complexity" evidence="8">
    <location>
        <begin position="105"/>
        <end position="114"/>
    </location>
</feature>
<dbReference type="OrthoDB" id="9784366at2"/>
<keyword evidence="5 9" id="KW-0812">Transmembrane</keyword>
<evidence type="ECO:0000313" key="11">
    <source>
        <dbReference type="Proteomes" id="UP000437709"/>
    </source>
</evidence>
<dbReference type="AlphaFoldDB" id="A0A6N7ENI9"/>
<feature type="transmembrane region" description="Helical" evidence="9">
    <location>
        <begin position="157"/>
        <end position="176"/>
    </location>
</feature>
<name>A0A6N7ENI9_9MICO</name>
<feature type="compositionally biased region" description="Acidic residues" evidence="8">
    <location>
        <begin position="526"/>
        <end position="535"/>
    </location>
</feature>
<feature type="transmembrane region" description="Helical" evidence="9">
    <location>
        <begin position="292"/>
        <end position="317"/>
    </location>
</feature>
<feature type="compositionally biased region" description="Low complexity" evidence="8">
    <location>
        <begin position="536"/>
        <end position="555"/>
    </location>
</feature>
<comment type="subcellular location">
    <subcellularLocation>
        <location evidence="1">Cell membrane</location>
        <topology evidence="1">Multi-pass membrane protein</topology>
    </subcellularLocation>
</comment>
<protein>
    <submittedName>
        <fullName evidence="10">AI-2E family transporter</fullName>
    </submittedName>
</protein>
<feature type="compositionally biased region" description="Basic residues" evidence="8">
    <location>
        <begin position="60"/>
        <end position="75"/>
    </location>
</feature>
<dbReference type="PANTHER" id="PTHR21716:SF53">
    <property type="entry name" value="PERMEASE PERM-RELATED"/>
    <property type="match status" value="1"/>
</dbReference>
<keyword evidence="3" id="KW-0813">Transport</keyword>
<feature type="transmembrane region" description="Helical" evidence="9">
    <location>
        <begin position="214"/>
        <end position="237"/>
    </location>
</feature>
<keyword evidence="7 9" id="KW-0472">Membrane</keyword>
<feature type="transmembrane region" description="Helical" evidence="9">
    <location>
        <begin position="383"/>
        <end position="408"/>
    </location>
</feature>
<dbReference type="Pfam" id="PF01594">
    <property type="entry name" value="AI-2E_transport"/>
    <property type="match status" value="1"/>
</dbReference>
<evidence type="ECO:0000256" key="6">
    <source>
        <dbReference type="ARBA" id="ARBA00022989"/>
    </source>
</evidence>
<feature type="region of interest" description="Disordered" evidence="8">
    <location>
        <begin position="520"/>
        <end position="555"/>
    </location>
</feature>
<feature type="transmembrane region" description="Helical" evidence="9">
    <location>
        <begin position="358"/>
        <end position="377"/>
    </location>
</feature>
<evidence type="ECO:0000256" key="4">
    <source>
        <dbReference type="ARBA" id="ARBA00022475"/>
    </source>
</evidence>
<keyword evidence="4" id="KW-1003">Cell membrane</keyword>
<feature type="transmembrane region" description="Helical" evidence="9">
    <location>
        <begin position="182"/>
        <end position="202"/>
    </location>
</feature>
<reference evidence="10 11" key="1">
    <citation type="submission" date="2019-10" db="EMBL/GenBank/DDBJ databases">
        <title>Georgenia wutianyii sp. nov. and Georgenia yuyongxinii sp. nov. isolated from plateau pika (Ochotona curzoniae) in the Qinghai-Tibet plateau of China.</title>
        <authorList>
            <person name="Tian Z."/>
        </authorList>
    </citation>
    <scope>NUCLEOTIDE SEQUENCE [LARGE SCALE GENOMIC DNA]</scope>
    <source>
        <strain evidence="10 11">JCM 19765</strain>
    </source>
</reference>